<dbReference type="EMBL" id="JBHSGQ010000005">
    <property type="protein sequence ID" value="MFC4725797.1"/>
    <property type="molecule type" value="Genomic_DNA"/>
</dbReference>
<keyword evidence="1" id="KW-1133">Transmembrane helix</keyword>
<proteinExistence type="predicted"/>
<comment type="caution">
    <text evidence="2">The sequence shown here is derived from an EMBL/GenBank/DDBJ whole genome shotgun (WGS) entry which is preliminary data.</text>
</comment>
<dbReference type="Pfam" id="PF10067">
    <property type="entry name" value="DUF2306"/>
    <property type="match status" value="1"/>
</dbReference>
<feature type="transmembrane region" description="Helical" evidence="1">
    <location>
        <begin position="67"/>
        <end position="88"/>
    </location>
</feature>
<gene>
    <name evidence="2" type="ORF">ACFPB0_10885</name>
</gene>
<keyword evidence="3" id="KW-1185">Reference proteome</keyword>
<keyword evidence="1" id="KW-0472">Membrane</keyword>
<evidence type="ECO:0000313" key="3">
    <source>
        <dbReference type="Proteomes" id="UP001596024"/>
    </source>
</evidence>
<feature type="transmembrane region" description="Helical" evidence="1">
    <location>
        <begin position="100"/>
        <end position="119"/>
    </location>
</feature>
<feature type="transmembrane region" description="Helical" evidence="1">
    <location>
        <begin position="44"/>
        <end position="61"/>
    </location>
</feature>
<dbReference type="Proteomes" id="UP001596024">
    <property type="component" value="Unassembled WGS sequence"/>
</dbReference>
<evidence type="ECO:0000256" key="1">
    <source>
        <dbReference type="SAM" id="Phobius"/>
    </source>
</evidence>
<accession>A0ABV9NBQ0</accession>
<sequence length="129" mass="13738">MNIDAFTSAPWHIQLHTLAALAALGLGAFQLIAPKGTLPHRQLGYAWVGLMLVVAITAIFIQETGGLSWIHVFVPVTLFGVAGLIYYARRKHVRGHSITAIALYAGALLTPGAFTLLPGRLMHTVVTGG</sequence>
<feature type="transmembrane region" description="Helical" evidence="1">
    <location>
        <begin position="12"/>
        <end position="32"/>
    </location>
</feature>
<organism evidence="2 3">
    <name type="scientific">Glycocaulis abyssi</name>
    <dbReference type="NCBI Taxonomy" id="1433403"/>
    <lineage>
        <taxon>Bacteria</taxon>
        <taxon>Pseudomonadati</taxon>
        <taxon>Pseudomonadota</taxon>
        <taxon>Alphaproteobacteria</taxon>
        <taxon>Maricaulales</taxon>
        <taxon>Maricaulaceae</taxon>
        <taxon>Glycocaulis</taxon>
    </lineage>
</organism>
<keyword evidence="1" id="KW-0812">Transmembrane</keyword>
<evidence type="ECO:0000313" key="2">
    <source>
        <dbReference type="EMBL" id="MFC4725797.1"/>
    </source>
</evidence>
<name>A0ABV9NBQ0_9PROT</name>
<protein>
    <submittedName>
        <fullName evidence="2">DUF2306 domain-containing protein</fullName>
    </submittedName>
</protein>
<dbReference type="RefSeq" id="WP_371392763.1">
    <property type="nucleotide sequence ID" value="NZ_CP163421.1"/>
</dbReference>
<reference evidence="3" key="1">
    <citation type="journal article" date="2019" name="Int. J. Syst. Evol. Microbiol.">
        <title>The Global Catalogue of Microorganisms (GCM) 10K type strain sequencing project: providing services to taxonomists for standard genome sequencing and annotation.</title>
        <authorList>
            <consortium name="The Broad Institute Genomics Platform"/>
            <consortium name="The Broad Institute Genome Sequencing Center for Infectious Disease"/>
            <person name="Wu L."/>
            <person name="Ma J."/>
        </authorList>
    </citation>
    <scope>NUCLEOTIDE SEQUENCE [LARGE SCALE GENOMIC DNA]</scope>
    <source>
        <strain evidence="3">CCUG 62981</strain>
    </source>
</reference>
<dbReference type="InterPro" id="IPR018750">
    <property type="entry name" value="DUF2306_membrane"/>
</dbReference>